<dbReference type="GO" id="GO:0010190">
    <property type="term" value="P:cytochrome b6f complex assembly"/>
    <property type="evidence" value="ECO:0007669"/>
    <property type="project" value="TreeGrafter"/>
</dbReference>
<dbReference type="PANTHER" id="PTHR34943">
    <property type="match status" value="1"/>
</dbReference>
<keyword evidence="1" id="KW-0472">Membrane</keyword>
<dbReference type="InterPro" id="IPR044705">
    <property type="entry name" value="CCB4"/>
</dbReference>
<organism evidence="2 3">
    <name type="scientific">Halomicronema hongdechloris C2206</name>
    <dbReference type="NCBI Taxonomy" id="1641165"/>
    <lineage>
        <taxon>Bacteria</taxon>
        <taxon>Bacillati</taxon>
        <taxon>Cyanobacteriota</taxon>
        <taxon>Cyanophyceae</taxon>
        <taxon>Nodosilineales</taxon>
        <taxon>Nodosilineaceae</taxon>
        <taxon>Halomicronema</taxon>
    </lineage>
</organism>
<dbReference type="EMBL" id="CP021983">
    <property type="protein sequence ID" value="ASC73762.1"/>
    <property type="molecule type" value="Genomic_DNA"/>
</dbReference>
<dbReference type="STRING" id="1641165.XM38_02260"/>
<accession>A0A1Z3HU16</accession>
<dbReference type="PANTHER" id="PTHR34943:SF2">
    <property type="entry name" value="PROTEIN COFACTOR ASSEMBLY OF COMPLEX C SUBUNIT B CCB4, CHLOROPLASTIC"/>
    <property type="match status" value="1"/>
</dbReference>
<proteinExistence type="predicted"/>
<gene>
    <name evidence="2" type="ORF">XM38_047340</name>
</gene>
<dbReference type="RefSeq" id="WP_080805531.1">
    <property type="nucleotide sequence ID" value="NZ_CP021983.2"/>
</dbReference>
<keyword evidence="3" id="KW-1185">Reference proteome</keyword>
<dbReference type="InterPro" id="IPR029016">
    <property type="entry name" value="GAF-like_dom_sf"/>
</dbReference>
<evidence type="ECO:0000313" key="2">
    <source>
        <dbReference type="EMBL" id="ASC73762.1"/>
    </source>
</evidence>
<dbReference type="AlphaFoldDB" id="A0A1Z3HU16"/>
<reference evidence="2 3" key="1">
    <citation type="journal article" date="2016" name="Biochim. Biophys. Acta">
        <title>Characterization of red-shifted phycobilisomes isolated from the chlorophyll f-containing cyanobacterium Halomicronema hongdechloris.</title>
        <authorList>
            <person name="Li Y."/>
            <person name="Lin Y."/>
            <person name="Garvey C.J."/>
            <person name="Birch D."/>
            <person name="Corkery R.W."/>
            <person name="Loughlin P.C."/>
            <person name="Scheer H."/>
            <person name="Willows R.D."/>
            <person name="Chen M."/>
        </authorList>
    </citation>
    <scope>NUCLEOTIDE SEQUENCE [LARGE SCALE GENOMIC DNA]</scope>
    <source>
        <strain evidence="2 3">C2206</strain>
    </source>
</reference>
<dbReference type="OrthoDB" id="463032at2"/>
<feature type="transmembrane region" description="Helical" evidence="1">
    <location>
        <begin position="42"/>
        <end position="60"/>
    </location>
</feature>
<evidence type="ECO:0008006" key="4">
    <source>
        <dbReference type="Google" id="ProtNLM"/>
    </source>
</evidence>
<dbReference type="Gene3D" id="3.30.450.40">
    <property type="match status" value="1"/>
</dbReference>
<dbReference type="Proteomes" id="UP000191901">
    <property type="component" value="Chromosome"/>
</dbReference>
<dbReference type="Pfam" id="PF11152">
    <property type="entry name" value="CCB2_CCB4"/>
    <property type="match status" value="1"/>
</dbReference>
<dbReference type="InterPro" id="IPR021325">
    <property type="entry name" value="CCB2/CCB4"/>
</dbReference>
<feature type="transmembrane region" description="Helical" evidence="1">
    <location>
        <begin position="12"/>
        <end position="30"/>
    </location>
</feature>
<name>A0A1Z3HU16_9CYAN</name>
<dbReference type="KEGG" id="hhg:XM38_047340"/>
<dbReference type="SUPFAM" id="SSF55781">
    <property type="entry name" value="GAF domain-like"/>
    <property type="match status" value="1"/>
</dbReference>
<keyword evidence="1" id="KW-1133">Transmembrane helix</keyword>
<protein>
    <recommendedName>
        <fullName evidence="4">Cofactor assembly of complex C subunit B</fullName>
    </recommendedName>
</protein>
<keyword evidence="1" id="KW-0812">Transmembrane</keyword>
<evidence type="ECO:0000256" key="1">
    <source>
        <dbReference type="SAM" id="Phobius"/>
    </source>
</evidence>
<evidence type="ECO:0000313" key="3">
    <source>
        <dbReference type="Proteomes" id="UP000191901"/>
    </source>
</evidence>
<sequence length="219" mass="24095">MASPDPNRVLRYLPFGVGILGSSLLLLNRLSTPTLTASQARSDVVGIILSAVLILTGLLWQRVQPVPPDRVVLQGEEGFELRQELPDAIKTELAWASHLLLTNTVTRSVVIYYEGQVLMRRGILGPKAEVSPGSIVQRVLQTGKAVYLVNLALYPGRVEFDYLPPNSQGVICQPMGRGVMILAANAPRSYTKQDERWIEGLADKVGNTLDTPWPHPKQH</sequence>